<evidence type="ECO:0000313" key="1">
    <source>
        <dbReference type="EMBL" id="MCZ4092273.1"/>
    </source>
</evidence>
<dbReference type="EMBL" id="JAPVOI010000004">
    <property type="protein sequence ID" value="MCZ4092273.1"/>
    <property type="molecule type" value="Genomic_DNA"/>
</dbReference>
<reference evidence="1" key="1">
    <citation type="submission" date="2022-10" db="EMBL/GenBank/DDBJ databases">
        <title>Whole genome sequencing of three plant growth promoting bacteria isolated from Vachellia tortilis subsp. raddiana in Morocco.</title>
        <authorList>
            <person name="Hnini M."/>
            <person name="Zouagui R."/>
            <person name="Zouagui H."/>
            <person name="Chemao Elfihri M.-W."/>
            <person name="Ibrahimi A."/>
            <person name="Sbabou L."/>
            <person name="Aurag J."/>
        </authorList>
    </citation>
    <scope>NUCLEOTIDE SEQUENCE</scope>
    <source>
        <strain evidence="1">LMR678</strain>
    </source>
</reference>
<dbReference type="RefSeq" id="WP_269282458.1">
    <property type="nucleotide sequence ID" value="NZ_JAPVOI010000004.1"/>
</dbReference>
<dbReference type="Pfam" id="PF06353">
    <property type="entry name" value="DUF1062"/>
    <property type="match status" value="1"/>
</dbReference>
<accession>A0ABT4KJW7</accession>
<gene>
    <name evidence="1" type="ORF">O3W52_20035</name>
</gene>
<keyword evidence="2" id="KW-1185">Reference proteome</keyword>
<proteinExistence type="predicted"/>
<protein>
    <submittedName>
        <fullName evidence="1">DUF1062 domain-containing protein</fullName>
    </submittedName>
</protein>
<dbReference type="InterPro" id="IPR009412">
    <property type="entry name" value="DUF1062"/>
</dbReference>
<name>A0ABT4KJW7_9HYPH</name>
<evidence type="ECO:0000313" key="2">
    <source>
        <dbReference type="Proteomes" id="UP001079430"/>
    </source>
</evidence>
<organism evidence="1 2">
    <name type="scientific">Sinorhizobium psoraleae</name>
    <dbReference type="NCBI Taxonomy" id="520838"/>
    <lineage>
        <taxon>Bacteria</taxon>
        <taxon>Pseudomonadati</taxon>
        <taxon>Pseudomonadota</taxon>
        <taxon>Alphaproteobacteria</taxon>
        <taxon>Hyphomicrobiales</taxon>
        <taxon>Rhizobiaceae</taxon>
        <taxon>Sinorhizobium/Ensifer group</taxon>
        <taxon>Sinorhizobium</taxon>
    </lineage>
</organism>
<sequence length="184" mass="20700">MRSFRSSGKVRLNANGRTLDAWLIYRCSGCGNTWNRPIFERRNIRDLDRATLEALQSNDPDRVRGWAFDLDALRRKAQSVDECADADVRKEVLSECNAWTTLQIDLAVPFATGLRLDRLLARELGIARSELQNACDGMRIRADPHRPGILRKRIKDGTRVTIGLAADPESRSRWIAAATGTGHD</sequence>
<comment type="caution">
    <text evidence="1">The sequence shown here is derived from an EMBL/GenBank/DDBJ whole genome shotgun (WGS) entry which is preliminary data.</text>
</comment>
<dbReference type="Proteomes" id="UP001079430">
    <property type="component" value="Unassembled WGS sequence"/>
</dbReference>